<dbReference type="InterPro" id="IPR036388">
    <property type="entry name" value="WH-like_DNA-bd_sf"/>
</dbReference>
<evidence type="ECO:0000313" key="1">
    <source>
        <dbReference type="EMBL" id="ABL89077.1"/>
    </source>
</evidence>
<accession>A1RVU5</accession>
<gene>
    <name evidence="1" type="ordered locus">Pisl_1930</name>
</gene>
<dbReference type="AlphaFoldDB" id="A1RVU5"/>
<keyword evidence="2" id="KW-1185">Reference proteome</keyword>
<protein>
    <submittedName>
        <fullName evidence="1">Uncharacterized protein</fullName>
    </submittedName>
</protein>
<dbReference type="InterPro" id="IPR036390">
    <property type="entry name" value="WH_DNA-bd_sf"/>
</dbReference>
<dbReference type="OrthoDB" id="387407at2157"/>
<name>A1RVU5_PYRIL</name>
<sequence>MYQIRTSLLILELAYNATKNGNCLRPSDVRKKLGRSKGAIGNLLKNLIKKGLLEKEKRGCYKLTEKGLEELKKTQYYIAEFQTELAKWVAALGFTRATFEGWNPDFGPSTEEKPPQLADLMWAHEVREKVGNIMDDIDAIRIRGHFAKPVDLGVLLDKLGWTREALRVDACEHEPTAWRRWCENDESYIFDFFEPPIYNIIIKLFKDGRHVEVWSLAAYDDEFKYYRDYAVGEGGFYAPLSVLLSYTLSYVFILDAVSGMLFGENRGGLLIDGVVALSRDEKGPLALYSVLPTGYTAPKFMAEVLNLRGFEGARLMEGPPEET</sequence>
<dbReference type="STRING" id="384616.Pisl_1930"/>
<dbReference type="GeneID" id="4618175"/>
<dbReference type="HOGENOM" id="CLU_996135_0_0_2"/>
<organism evidence="1 2">
    <name type="scientific">Pyrobaculum islandicum (strain DSM 4184 / JCM 9189 / GEO3)</name>
    <dbReference type="NCBI Taxonomy" id="384616"/>
    <lineage>
        <taxon>Archaea</taxon>
        <taxon>Thermoproteota</taxon>
        <taxon>Thermoprotei</taxon>
        <taxon>Thermoproteales</taxon>
        <taxon>Thermoproteaceae</taxon>
        <taxon>Pyrobaculum</taxon>
    </lineage>
</organism>
<evidence type="ECO:0000313" key="2">
    <source>
        <dbReference type="Proteomes" id="UP000002595"/>
    </source>
</evidence>
<dbReference type="KEGG" id="pis:Pisl_1930"/>
<proteinExistence type="predicted"/>
<dbReference type="Proteomes" id="UP000002595">
    <property type="component" value="Chromosome"/>
</dbReference>
<dbReference type="Gene3D" id="1.10.10.10">
    <property type="entry name" value="Winged helix-like DNA-binding domain superfamily/Winged helix DNA-binding domain"/>
    <property type="match status" value="1"/>
</dbReference>
<reference evidence="1" key="1">
    <citation type="submission" date="2006-12" db="EMBL/GenBank/DDBJ databases">
        <title>Complete sequence of Pyrobaculum islandicum DSM 4184.</title>
        <authorList>
            <person name="Copeland A."/>
            <person name="Lucas S."/>
            <person name="Lapidus A."/>
            <person name="Barry K."/>
            <person name="Detter J.C."/>
            <person name="Glavina del Rio T."/>
            <person name="Dalin E."/>
            <person name="Tice H."/>
            <person name="Pitluck S."/>
            <person name="Meincke L."/>
            <person name="Brettin T."/>
            <person name="Bruce D."/>
            <person name="Han C."/>
            <person name="Tapia R."/>
            <person name="Gilna P."/>
            <person name="Schmutz J."/>
            <person name="Larimer F."/>
            <person name="Land M."/>
            <person name="Hauser L."/>
            <person name="Kyrpides N."/>
            <person name="Mikhailova N."/>
            <person name="Cozen A.E."/>
            <person name="Fitz-Gibbon S.T."/>
            <person name="House C.H."/>
            <person name="Saltikov C."/>
            <person name="Lowe T."/>
            <person name="Richardson P."/>
        </authorList>
    </citation>
    <scope>NUCLEOTIDE SEQUENCE [LARGE SCALE GENOMIC DNA]</scope>
    <source>
        <strain evidence="1">DSM 4184</strain>
    </source>
</reference>
<dbReference type="SUPFAM" id="SSF46785">
    <property type="entry name" value="Winged helix' DNA-binding domain"/>
    <property type="match status" value="1"/>
</dbReference>
<dbReference type="EMBL" id="CP000504">
    <property type="protein sequence ID" value="ABL89077.1"/>
    <property type="molecule type" value="Genomic_DNA"/>
</dbReference>
<dbReference type="RefSeq" id="WP_011763652.1">
    <property type="nucleotide sequence ID" value="NC_008701.1"/>
</dbReference>
<dbReference type="eggNOG" id="arCOG03433">
    <property type="taxonomic scope" value="Archaea"/>
</dbReference>